<dbReference type="Proteomes" id="UP001500740">
    <property type="component" value="Unassembled WGS sequence"/>
</dbReference>
<dbReference type="EMBL" id="BAAACZ010000014">
    <property type="protein sequence ID" value="GAA0462958.1"/>
    <property type="molecule type" value="Genomic_DNA"/>
</dbReference>
<reference evidence="1 2" key="1">
    <citation type="journal article" date="2019" name="Int. J. Syst. Evol. Microbiol.">
        <title>The Global Catalogue of Microorganisms (GCM) 10K type strain sequencing project: providing services to taxonomists for standard genome sequencing and annotation.</title>
        <authorList>
            <consortium name="The Broad Institute Genomics Platform"/>
            <consortium name="The Broad Institute Genome Sequencing Center for Infectious Disease"/>
            <person name="Wu L."/>
            <person name="Ma J."/>
        </authorList>
    </citation>
    <scope>NUCLEOTIDE SEQUENCE [LARGE SCALE GENOMIC DNA]</scope>
    <source>
        <strain evidence="1 2">JCM 14193</strain>
    </source>
</reference>
<protein>
    <submittedName>
        <fullName evidence="1">Uncharacterized protein</fullName>
    </submittedName>
</protein>
<dbReference type="RefSeq" id="WP_343783258.1">
    <property type="nucleotide sequence ID" value="NZ_BAAACZ010000014.1"/>
</dbReference>
<comment type="caution">
    <text evidence="1">The sequence shown here is derived from an EMBL/GenBank/DDBJ whole genome shotgun (WGS) entry which is preliminary data.</text>
</comment>
<sequence>MLDQYVTLDEESLVYEVKDEAKDELHGKEYGLLKAAVNEANKVIKNSSEASQENVFAPGEQVEESEVGLFYTEGVNDIEIYWWGVRVYLSKSTVNTLAGGLAIGGIWIPEPLVSKVLATLGVIGTQVPGGIWFEASYLNLAPPFSIRAAGFQ</sequence>
<evidence type="ECO:0000313" key="1">
    <source>
        <dbReference type="EMBL" id="GAA0462958.1"/>
    </source>
</evidence>
<proteinExistence type="predicted"/>
<evidence type="ECO:0000313" key="2">
    <source>
        <dbReference type="Proteomes" id="UP001500740"/>
    </source>
</evidence>
<keyword evidence="2" id="KW-1185">Reference proteome</keyword>
<organism evidence="1 2">
    <name type="scientific">Alkalibacillus silvisoli</name>
    <dbReference type="NCBI Taxonomy" id="392823"/>
    <lineage>
        <taxon>Bacteria</taxon>
        <taxon>Bacillati</taxon>
        <taxon>Bacillota</taxon>
        <taxon>Bacilli</taxon>
        <taxon>Bacillales</taxon>
        <taxon>Bacillaceae</taxon>
        <taxon>Alkalibacillus</taxon>
    </lineage>
</organism>
<name>A0ABN0ZYC0_9BACI</name>
<gene>
    <name evidence="1" type="ORF">GCM10008935_18180</name>
</gene>
<accession>A0ABN0ZYC0</accession>